<gene>
    <name evidence="1" type="ORF">EDB81DRAFT_921341</name>
</gene>
<organism evidence="1 2">
    <name type="scientific">Dactylonectria macrodidyma</name>
    <dbReference type="NCBI Taxonomy" id="307937"/>
    <lineage>
        <taxon>Eukaryota</taxon>
        <taxon>Fungi</taxon>
        <taxon>Dikarya</taxon>
        <taxon>Ascomycota</taxon>
        <taxon>Pezizomycotina</taxon>
        <taxon>Sordariomycetes</taxon>
        <taxon>Hypocreomycetidae</taxon>
        <taxon>Hypocreales</taxon>
        <taxon>Nectriaceae</taxon>
        <taxon>Dactylonectria</taxon>
    </lineage>
</organism>
<feature type="non-terminal residue" evidence="1">
    <location>
        <position position="1"/>
    </location>
</feature>
<sequence>LLYSRPAQSSVVELSSPTLPAPVSESPRYSTMTAYFEEEDFTSPDAFGCQDWIGDNVSQPIELPNTTDPKHTFPSPTTQDTVSNTLECADCPLLNTAMVSATWDALDAPFEFEDPTAAQIPDSQVLDAFYCMDLENILKAAELLEGADIYGCGAFSDDAFLPLESAQEVDCETSTQLHVESHGEAVGTFSTPSTMSCEALDDLSGDAVYAIRQIVGERRSP</sequence>
<dbReference type="AlphaFoldDB" id="A0A9P9D6J4"/>
<protein>
    <submittedName>
        <fullName evidence="1">Uncharacterized protein</fullName>
    </submittedName>
</protein>
<reference evidence="1" key="1">
    <citation type="journal article" date="2021" name="Nat. Commun.">
        <title>Genetic determinants of endophytism in the Arabidopsis root mycobiome.</title>
        <authorList>
            <person name="Mesny F."/>
            <person name="Miyauchi S."/>
            <person name="Thiergart T."/>
            <person name="Pickel B."/>
            <person name="Atanasova L."/>
            <person name="Karlsson M."/>
            <person name="Huettel B."/>
            <person name="Barry K.W."/>
            <person name="Haridas S."/>
            <person name="Chen C."/>
            <person name="Bauer D."/>
            <person name="Andreopoulos W."/>
            <person name="Pangilinan J."/>
            <person name="LaButti K."/>
            <person name="Riley R."/>
            <person name="Lipzen A."/>
            <person name="Clum A."/>
            <person name="Drula E."/>
            <person name="Henrissat B."/>
            <person name="Kohler A."/>
            <person name="Grigoriev I.V."/>
            <person name="Martin F.M."/>
            <person name="Hacquard S."/>
        </authorList>
    </citation>
    <scope>NUCLEOTIDE SEQUENCE</scope>
    <source>
        <strain evidence="1">MPI-CAGE-AT-0147</strain>
    </source>
</reference>
<dbReference type="Proteomes" id="UP000738349">
    <property type="component" value="Unassembled WGS sequence"/>
</dbReference>
<proteinExistence type="predicted"/>
<dbReference type="EMBL" id="JAGMUV010000034">
    <property type="protein sequence ID" value="KAH7113514.1"/>
    <property type="molecule type" value="Genomic_DNA"/>
</dbReference>
<evidence type="ECO:0000313" key="2">
    <source>
        <dbReference type="Proteomes" id="UP000738349"/>
    </source>
</evidence>
<keyword evidence="2" id="KW-1185">Reference proteome</keyword>
<name>A0A9P9D6J4_9HYPO</name>
<accession>A0A9P9D6J4</accession>
<evidence type="ECO:0000313" key="1">
    <source>
        <dbReference type="EMBL" id="KAH7113514.1"/>
    </source>
</evidence>
<comment type="caution">
    <text evidence="1">The sequence shown here is derived from an EMBL/GenBank/DDBJ whole genome shotgun (WGS) entry which is preliminary data.</text>
</comment>